<sequence>MRNTSNLNSYNKVPPKGISWRAIFAGTIAALSVMMILNLIGLAIGLWSVEPTQESNPLSGLGVGSIIWWVLSNLIVLFIGGFVAARVGVSFVNTSGIIHGIMTWALYAFISAWLLTSVIGSIISGVGNVVGGVLSTTGQAVQDQLGPIIKNQFEDLELSLDDARGEFYSLLEDTGKENLDPQYLESQAEKSADEAREGVREMVITPGKADAEVEGIFSKTKNMFEQSFEAIDQQALVNILVERTDMSESEAQRSVENIFAEFERAREEFDAFMQEAKETANEQAEKIAQTVADAAMYLAVALILGIIAAALGGFAGVTNLRDDCLKNDYLADETNPAYESGKFR</sequence>
<proteinExistence type="predicted"/>
<comment type="caution">
    <text evidence="3">The sequence shown here is derived from an EMBL/GenBank/DDBJ whole genome shotgun (WGS) entry which is preliminary data.</text>
</comment>
<evidence type="ECO:0000256" key="1">
    <source>
        <dbReference type="SAM" id="Coils"/>
    </source>
</evidence>
<feature type="transmembrane region" description="Helical" evidence="2">
    <location>
        <begin position="66"/>
        <end position="92"/>
    </location>
</feature>
<name>A0ABT8C4G7_9BACT</name>
<feature type="transmembrane region" description="Helical" evidence="2">
    <location>
        <begin position="294"/>
        <end position="317"/>
    </location>
</feature>
<organism evidence="3 4">
    <name type="scientific">Cyclobacterium jeungdonense</name>
    <dbReference type="NCBI Taxonomy" id="708087"/>
    <lineage>
        <taxon>Bacteria</taxon>
        <taxon>Pseudomonadati</taxon>
        <taxon>Bacteroidota</taxon>
        <taxon>Cytophagia</taxon>
        <taxon>Cytophagales</taxon>
        <taxon>Cyclobacteriaceae</taxon>
        <taxon>Cyclobacterium</taxon>
    </lineage>
</organism>
<feature type="coiled-coil region" evidence="1">
    <location>
        <begin position="262"/>
        <end position="293"/>
    </location>
</feature>
<evidence type="ECO:0000313" key="4">
    <source>
        <dbReference type="Proteomes" id="UP001236663"/>
    </source>
</evidence>
<dbReference type="RefSeq" id="WP_163383886.1">
    <property type="nucleotide sequence ID" value="NZ_JAUFQS010000004.1"/>
</dbReference>
<feature type="transmembrane region" description="Helical" evidence="2">
    <location>
        <begin position="20"/>
        <end position="46"/>
    </location>
</feature>
<keyword evidence="4" id="KW-1185">Reference proteome</keyword>
<protein>
    <recommendedName>
        <fullName evidence="5">CAP-Gly protein</fullName>
    </recommendedName>
</protein>
<gene>
    <name evidence="3" type="ORF">QWZ15_04055</name>
</gene>
<keyword evidence="2" id="KW-1133">Transmembrane helix</keyword>
<evidence type="ECO:0000313" key="3">
    <source>
        <dbReference type="EMBL" id="MDN3686992.1"/>
    </source>
</evidence>
<keyword evidence="2" id="KW-0472">Membrane</keyword>
<dbReference type="Proteomes" id="UP001236663">
    <property type="component" value="Unassembled WGS sequence"/>
</dbReference>
<evidence type="ECO:0000256" key="2">
    <source>
        <dbReference type="SAM" id="Phobius"/>
    </source>
</evidence>
<dbReference type="EMBL" id="JAUFQS010000004">
    <property type="protein sequence ID" value="MDN3686992.1"/>
    <property type="molecule type" value="Genomic_DNA"/>
</dbReference>
<feature type="transmembrane region" description="Helical" evidence="2">
    <location>
        <begin position="104"/>
        <end position="126"/>
    </location>
</feature>
<keyword evidence="1" id="KW-0175">Coiled coil</keyword>
<reference evidence="4" key="1">
    <citation type="journal article" date="2019" name="Int. J. Syst. Evol. Microbiol.">
        <title>The Global Catalogue of Microorganisms (GCM) 10K type strain sequencing project: providing services to taxonomists for standard genome sequencing and annotation.</title>
        <authorList>
            <consortium name="The Broad Institute Genomics Platform"/>
            <consortium name="The Broad Institute Genome Sequencing Center for Infectious Disease"/>
            <person name="Wu L."/>
            <person name="Ma J."/>
        </authorList>
    </citation>
    <scope>NUCLEOTIDE SEQUENCE [LARGE SCALE GENOMIC DNA]</scope>
    <source>
        <strain evidence="4">CECT 7706</strain>
    </source>
</reference>
<accession>A0ABT8C4G7</accession>
<evidence type="ECO:0008006" key="5">
    <source>
        <dbReference type="Google" id="ProtNLM"/>
    </source>
</evidence>
<keyword evidence="2" id="KW-0812">Transmembrane</keyword>